<dbReference type="InterPro" id="IPR012929">
    <property type="entry name" value="Nucleoprot-TPR/MLP1-2_dom"/>
</dbReference>
<dbReference type="OrthoDB" id="343070at2759"/>
<dbReference type="PANTHER" id="PTHR18898:SF2">
    <property type="entry name" value="NUCLEOPROTEIN TPR"/>
    <property type="match status" value="1"/>
</dbReference>
<dbReference type="Pfam" id="PF07926">
    <property type="entry name" value="TPR_MLP1_2"/>
    <property type="match status" value="1"/>
</dbReference>
<dbReference type="GeneID" id="13290275"/>
<gene>
    <name evidence="9" type="ORF">LEMA_P015530.1</name>
</gene>
<feature type="compositionally biased region" description="Low complexity" evidence="5">
    <location>
        <begin position="1630"/>
        <end position="1651"/>
    </location>
</feature>
<dbReference type="InParanoid" id="E5A9T2"/>
<dbReference type="GO" id="GO:0005643">
    <property type="term" value="C:nuclear pore"/>
    <property type="evidence" value="ECO:0007669"/>
    <property type="project" value="TreeGrafter"/>
</dbReference>
<dbReference type="Pfam" id="PF25481">
    <property type="entry name" value="Nucleoprot-TPR"/>
    <property type="match status" value="1"/>
</dbReference>
<dbReference type="VEuPathDB" id="FungiDB:LEMA_P015530.1"/>
<feature type="compositionally biased region" description="Gly residues" evidence="5">
    <location>
        <begin position="2093"/>
        <end position="2105"/>
    </location>
</feature>
<dbReference type="FunCoup" id="E5A9T2">
    <property type="interactions" value="1160"/>
</dbReference>
<reference evidence="10" key="1">
    <citation type="journal article" date="2011" name="Nat. Commun.">
        <title>Effector diversification within compartments of the Leptosphaeria maculans genome affected by Repeat-Induced Point mutations.</title>
        <authorList>
            <person name="Rouxel T."/>
            <person name="Grandaubert J."/>
            <person name="Hane J.K."/>
            <person name="Hoede C."/>
            <person name="van de Wouw A.P."/>
            <person name="Couloux A."/>
            <person name="Dominguez V."/>
            <person name="Anthouard V."/>
            <person name="Bally P."/>
            <person name="Bourras S."/>
            <person name="Cozijnsen A.J."/>
            <person name="Ciuffetti L.M."/>
            <person name="Degrave A."/>
            <person name="Dilmaghani A."/>
            <person name="Duret L."/>
            <person name="Fudal I."/>
            <person name="Goodwin S.B."/>
            <person name="Gout L."/>
            <person name="Glaser N."/>
            <person name="Linglin J."/>
            <person name="Kema G.H.J."/>
            <person name="Lapalu N."/>
            <person name="Lawrence C.B."/>
            <person name="May K."/>
            <person name="Meyer M."/>
            <person name="Ollivier B."/>
            <person name="Poulain J."/>
            <person name="Schoch C.L."/>
            <person name="Simon A."/>
            <person name="Spatafora J.W."/>
            <person name="Stachowiak A."/>
            <person name="Turgeon B.G."/>
            <person name="Tyler B.M."/>
            <person name="Vincent D."/>
            <person name="Weissenbach J."/>
            <person name="Amselem J."/>
            <person name="Quesneville H."/>
            <person name="Oliver R.P."/>
            <person name="Wincker P."/>
            <person name="Balesdent M.-H."/>
            <person name="Howlett B.J."/>
        </authorList>
    </citation>
    <scope>NUCLEOTIDE SEQUENCE [LARGE SCALE GENOMIC DNA]</scope>
    <source>
        <strain evidence="10">JN3 / isolate v23.1.3 / race Av1-4-5-6-7-8</strain>
    </source>
</reference>
<keyword evidence="3" id="KW-0539">Nucleus</keyword>
<accession>E5A9T2</accession>
<dbReference type="Proteomes" id="UP000002668">
    <property type="component" value="Genome"/>
</dbReference>
<feature type="compositionally biased region" description="Polar residues" evidence="5">
    <location>
        <begin position="2032"/>
        <end position="2044"/>
    </location>
</feature>
<feature type="coiled-coil region" evidence="4">
    <location>
        <begin position="411"/>
        <end position="480"/>
    </location>
</feature>
<dbReference type="RefSeq" id="XP_003843902.1">
    <property type="nucleotide sequence ID" value="XM_003843854.1"/>
</dbReference>
<dbReference type="InterPro" id="IPR057577">
    <property type="entry name" value="Nucleoprot-TPR/MLP1_dom"/>
</dbReference>
<dbReference type="InterPro" id="IPR057974">
    <property type="entry name" value="NUA/TPR/MLP1-2-like_dom"/>
</dbReference>
<feature type="region of interest" description="Disordered" evidence="5">
    <location>
        <begin position="1630"/>
        <end position="1656"/>
    </location>
</feature>
<dbReference type="EMBL" id="FP929138">
    <property type="protein sequence ID" value="CBY00423.1"/>
    <property type="molecule type" value="Genomic_DNA"/>
</dbReference>
<feature type="coiled-coil region" evidence="4">
    <location>
        <begin position="574"/>
        <end position="641"/>
    </location>
</feature>
<evidence type="ECO:0000256" key="3">
    <source>
        <dbReference type="ARBA" id="ARBA00023242"/>
    </source>
</evidence>
<dbReference type="GO" id="GO:0017056">
    <property type="term" value="F:structural constituent of nuclear pore"/>
    <property type="evidence" value="ECO:0007669"/>
    <property type="project" value="TreeGrafter"/>
</dbReference>
<feature type="compositionally biased region" description="Basic and acidic residues" evidence="5">
    <location>
        <begin position="728"/>
        <end position="739"/>
    </location>
</feature>
<comment type="subcellular location">
    <subcellularLocation>
        <location evidence="1">Nucleus</location>
    </subcellularLocation>
</comment>
<proteinExistence type="predicted"/>
<feature type="domain" description="Nucleoprotein TPR/MLP1-2" evidence="6">
    <location>
        <begin position="1066"/>
        <end position="1192"/>
    </location>
</feature>
<feature type="coiled-coil region" evidence="4">
    <location>
        <begin position="1442"/>
        <end position="1518"/>
    </location>
</feature>
<evidence type="ECO:0000313" key="10">
    <source>
        <dbReference type="Proteomes" id="UP000002668"/>
    </source>
</evidence>
<sequence length="2215" mass="247061">MATAVVDVGYLAASYSLPETTFHSLLSEPTVELVESLLTQIEAKARAYDDLQSEKVRAEVELEAAVQGGEQRARSLKAAADKAQKEAEEALQKLAQEETARQQIEKELHTLQTTATSSTSEVQALESRIKTLESQNRDAIAMHEAKVAAHDRLAQELSEQHQKSIELKKQLSSLEEKNQTLESAASNVKFRETNLQQEIEALRKNNDWYTTELKKRSDDYSKHRKEKSAQIAQLLRENADASETIDALRRTEATLRQHIAELQSNAEEDRKRIDELERQASELVARHQIELDSANRLAELHKANSAMEKQHAQSIQATKDQLEHDAATEIGLLQAELEVERSRANTAEAELANAETLVENLTSENKEMRNSVRMPATPRHGMNGNFGTPGRAGSPAPFSPGGTLLKADATRTQLLIENNDLKKELRKVREKAEEASTVTSELLREMDARVPEFEELRRENDALTEQCHELTNLLNDVSAERESACRDARKAQGDLEGVQKECSLLRHQVQDMTIQVRSLMWRREAEENGLDSLPADQRQFILESVDNQVPDHALPSDSVTHNLITKHLVLYQRVADLQQQHSNALNAIRQLADEHEAQEARNKLEQHKKDHEELVRLRSQIGEKEEEIKTLTVRAQTFKAERDMYFRSIPKRNSLSDSQPNPAFAQSVPAGHHLSEQALPKDNPDYNKLVEDLKAHIDLLKTESATNNTTNKSQIDSLTKSNNQLQSDKARLESQVRREQDRYMRLESTIKMLQQEKETLQDRYNNVQATLAKQDDRIVKADQEVAEATTRIQGLESELVHLKASQQVAQSTEARLKERNQELMDERDRLSKLVSDVQSLRNEFELTATNTRRELQAKIEKQEADLQMAQRKLEDELADHKKTVQQRDYERSEAQRRIDDLIAARNSAEVKSASADSIRQQLEQRIKDLQCQLQIAEDRLNTLQPRLNGSGDQEDEPISREEELTAQVADLGRKLERKQEDLDLVNSQIVGFQNIAQDAEERLQSFVEAHERLQEELNMAQEEKDAKINDLQQRVEDISSELAASTTELTELRGKHEQEALQLSQQKDLLEMEISRLKNDVADYKEEATAQAEFVKTQADIAARAQQDYEAELAKHGQTMEKLRTLRDEQDQLKADIAQFKAQAEAARNTLERSQEHWKTTQTQLEEQITDAKRRHDDLKQYNQTLLIQFDDYKAQIDSLKHNRITVAGGEASAMETSSNSLQDIETYLRREKEILEVQLNLKEQETKRLEHQFAHAQTQLDQTREKLIAEQSKAQGSQSNTSIQTLQERIQELNVYRESNMTLRNDNTRLLNQVSEKTKALEELQNELEPLQTRVSELESELELNVGHLKAVEEDRDRWQKRHQDVLQRYDRIDPKELEDLKQQIESLKTERDQALDQVKALTERIAALEASQETIVAETREATIQEVKAAETAKARNGFNKVHNEKMKQKATEIEGLTNQRDELQSELTALRQELEQCQEQLSVAQSGASQSQEQMISLQQQLELSHANLATAQQELQTAKTAQEAQVQSNTTSNAAADINMSEDGQVQEGGADISSEQLAILKENLDKANKRALAAESNYNVVQNQIASLRVQLALERQQVATLEKEIAEKGNTIVELREQLTQAQSQTSQQTSAAAVAESTTASNASGEIEKLGSELTAARKEVEDLRTQLDAAKESNNKEVQAEVSEDNGNMAAIKAALDQREAELKALEADVNRRLEEVQIKEAKQSALVKKANDKIRQIRAETDKELENLKTAHTTELERLREEQQNAMPPAPQNEENRTNAPAAPDSDSVGEIIGLPAETAEGHVVRDFIQKNQTAKDIVRLNVNKRVAVLNEQAAKAKAEAETLKAECEQLKALVPSGDAPTIKEEAAQSKSEDHEAELAKIKAEHEKTLKEALARKEEVMARTAQLKGQLKENQINSWKAKWAIFEKAAQETPTEEVAKVYAIAKNPPKAAPKPAAQPNTPAKQVQAQQPDSAQPAPQTPTQFTPLGQQQQTATPASTAPEANGAIMSVGRETAPAQMNPFTQSASSVNGSNIPANPFLQAQMGRGLPQPGFTAPAPAQQLSLGRGGLQAIRGAIQSNIPRGGATGIPLPGGRGRGQQNSQNMQQDQQQGQQQGQQPQTNSGASQIGRGGGGGGRGNRTRGNGPQGSGSPGSGRGGMNPGALQFQPGAGRGMKRGAEDEGEGGANRGGKRARGGRGGQGGQGGAE</sequence>
<feature type="compositionally biased region" description="Gly residues" evidence="5">
    <location>
        <begin position="2204"/>
        <end position="2215"/>
    </location>
</feature>
<feature type="coiled-coil region" evidence="4">
    <location>
        <begin position="1123"/>
        <end position="1203"/>
    </location>
</feature>
<evidence type="ECO:0000259" key="6">
    <source>
        <dbReference type="Pfam" id="PF07926"/>
    </source>
</evidence>
<feature type="coiled-coil region" evidence="4">
    <location>
        <begin position="330"/>
        <end position="371"/>
    </location>
</feature>
<feature type="compositionally biased region" description="Low complexity" evidence="5">
    <location>
        <begin position="2106"/>
        <end position="2128"/>
    </location>
</feature>
<feature type="region of interest" description="Disordered" evidence="5">
    <location>
        <begin position="2032"/>
        <end position="2215"/>
    </location>
</feature>
<feature type="domain" description="NUA/TPR/MLP1-2-like" evidence="8">
    <location>
        <begin position="488"/>
        <end position="600"/>
    </location>
</feature>
<keyword evidence="10" id="KW-1185">Reference proteome</keyword>
<feature type="region of interest" description="Disordered" evidence="5">
    <location>
        <begin position="374"/>
        <end position="404"/>
    </location>
</feature>
<keyword evidence="2 4" id="KW-0175">Coiled coil</keyword>
<evidence type="ECO:0000259" key="8">
    <source>
        <dbReference type="Pfam" id="PF25785"/>
    </source>
</evidence>
<evidence type="ECO:0000256" key="4">
    <source>
        <dbReference type="SAM" id="Coils"/>
    </source>
</evidence>
<evidence type="ECO:0000256" key="1">
    <source>
        <dbReference type="ARBA" id="ARBA00004123"/>
    </source>
</evidence>
<dbReference type="PANTHER" id="PTHR18898">
    <property type="entry name" value="NUCLEOPROTEIN TPR-RELATED"/>
    <property type="match status" value="1"/>
</dbReference>
<name>E5A9T2_LEPMJ</name>
<evidence type="ECO:0000259" key="7">
    <source>
        <dbReference type="Pfam" id="PF25481"/>
    </source>
</evidence>
<feature type="coiled-coil region" evidence="4">
    <location>
        <begin position="1233"/>
        <end position="1267"/>
    </location>
</feature>
<feature type="region of interest" description="Disordered" evidence="5">
    <location>
        <begin position="1770"/>
        <end position="1795"/>
    </location>
</feature>
<feature type="region of interest" description="Disordered" evidence="5">
    <location>
        <begin position="704"/>
        <end position="739"/>
    </location>
</feature>
<dbReference type="Gene3D" id="1.10.287.1490">
    <property type="match status" value="2"/>
</dbReference>
<feature type="compositionally biased region" description="Gly residues" evidence="5">
    <location>
        <begin position="2153"/>
        <end position="2168"/>
    </location>
</feature>
<feature type="compositionally biased region" description="Polar residues" evidence="5">
    <location>
        <begin position="704"/>
        <end position="727"/>
    </location>
</feature>
<dbReference type="OMA" id="HAQQNYE"/>
<dbReference type="Pfam" id="PF25785">
    <property type="entry name" value="TPR"/>
    <property type="match status" value="1"/>
</dbReference>
<feature type="coiled-coil region" evidence="4">
    <location>
        <begin position="1308"/>
        <end position="1413"/>
    </location>
</feature>
<evidence type="ECO:0000256" key="2">
    <source>
        <dbReference type="ARBA" id="ARBA00023054"/>
    </source>
</evidence>
<organism evidence="10">
    <name type="scientific">Leptosphaeria maculans (strain JN3 / isolate v23.1.3 / race Av1-4-5-6-7-8)</name>
    <name type="common">Blackleg fungus</name>
    <name type="synonym">Phoma lingam</name>
    <dbReference type="NCBI Taxonomy" id="985895"/>
    <lineage>
        <taxon>Eukaryota</taxon>
        <taxon>Fungi</taxon>
        <taxon>Dikarya</taxon>
        <taxon>Ascomycota</taxon>
        <taxon>Pezizomycotina</taxon>
        <taxon>Dothideomycetes</taxon>
        <taxon>Pleosporomycetidae</taxon>
        <taxon>Pleosporales</taxon>
        <taxon>Pleosporineae</taxon>
        <taxon>Leptosphaeriaceae</taxon>
        <taxon>Plenodomus</taxon>
        <taxon>Plenodomus lingam/Leptosphaeria maculans species complex</taxon>
    </lineage>
</organism>
<feature type="domain" description="Nucleoprotein TPR/MPL1" evidence="7">
    <location>
        <begin position="183"/>
        <end position="262"/>
    </location>
</feature>
<feature type="compositionally biased region" description="Gly residues" evidence="5">
    <location>
        <begin position="2137"/>
        <end position="2146"/>
    </location>
</feature>
<dbReference type="GO" id="GO:0006606">
    <property type="term" value="P:protein import into nucleus"/>
    <property type="evidence" value="ECO:0007669"/>
    <property type="project" value="InterPro"/>
</dbReference>
<feature type="coiled-coil region" evidence="4">
    <location>
        <begin position="1829"/>
        <end position="1919"/>
    </location>
</feature>
<dbReference type="STRING" id="985895.E5A9T2"/>
<feature type="region of interest" description="Disordered" evidence="5">
    <location>
        <begin position="1958"/>
        <end position="2009"/>
    </location>
</feature>
<evidence type="ECO:0000256" key="5">
    <source>
        <dbReference type="SAM" id="MobiDB-lite"/>
    </source>
</evidence>
<dbReference type="eggNOG" id="KOG4674">
    <property type="taxonomic scope" value="Eukaryota"/>
</dbReference>
<dbReference type="GO" id="GO:0006406">
    <property type="term" value="P:mRNA export from nucleus"/>
    <property type="evidence" value="ECO:0007669"/>
    <property type="project" value="TreeGrafter"/>
</dbReference>
<feature type="coiled-coil region" evidence="4">
    <location>
        <begin position="34"/>
        <end position="286"/>
    </location>
</feature>
<dbReference type="HOGENOM" id="CLU_001250_0_0_1"/>
<evidence type="ECO:0000313" key="9">
    <source>
        <dbReference type="EMBL" id="CBY00423.1"/>
    </source>
</evidence>
<protein>
    <submittedName>
        <fullName evidence="9">Uncharacterized protein</fullName>
    </submittedName>
</protein>